<feature type="domain" description="FAD linked oxidase N-terminal" evidence="1">
    <location>
        <begin position="25"/>
        <end position="106"/>
    </location>
</feature>
<sequence>MGKVEKLWKRDGDGVGRRLSSVFLNQGSWTIRLRSGGHSFEGLSHIADTPCVIIDMMNLNQVSIDLDSKTAWIESGATLGEMYYAISQASISLSFPAGWCPTVGIGDLVDISVVVDLV</sequence>
<dbReference type="EMBL" id="JADFTS010000004">
    <property type="protein sequence ID" value="KAF9611979.1"/>
    <property type="molecule type" value="Genomic_DNA"/>
</dbReference>
<dbReference type="AlphaFoldDB" id="A0A835M2T4"/>
<dbReference type="Gene3D" id="3.30.43.10">
    <property type="entry name" value="Uridine Diphospho-n-acetylenolpyruvylglucosamine Reductase, domain 2"/>
    <property type="match status" value="1"/>
</dbReference>
<comment type="caution">
    <text evidence="2">The sequence shown here is derived from an EMBL/GenBank/DDBJ whole genome shotgun (WGS) entry which is preliminary data.</text>
</comment>
<dbReference type="Gene3D" id="3.30.465.10">
    <property type="match status" value="1"/>
</dbReference>
<dbReference type="Proteomes" id="UP000631114">
    <property type="component" value="Unassembled WGS sequence"/>
</dbReference>
<evidence type="ECO:0000313" key="3">
    <source>
        <dbReference type="Proteomes" id="UP000631114"/>
    </source>
</evidence>
<dbReference type="SUPFAM" id="SSF56176">
    <property type="entry name" value="FAD-binding/transporter-associated domain-like"/>
    <property type="match status" value="1"/>
</dbReference>
<name>A0A835M2T4_9MAGN</name>
<dbReference type="InterPro" id="IPR016169">
    <property type="entry name" value="FAD-bd_PCMH_sub2"/>
</dbReference>
<proteinExistence type="predicted"/>
<evidence type="ECO:0000259" key="1">
    <source>
        <dbReference type="Pfam" id="PF01565"/>
    </source>
</evidence>
<gene>
    <name evidence="2" type="ORF">IFM89_037262</name>
</gene>
<dbReference type="GO" id="GO:0050660">
    <property type="term" value="F:flavin adenine dinucleotide binding"/>
    <property type="evidence" value="ECO:0007669"/>
    <property type="project" value="InterPro"/>
</dbReference>
<dbReference type="InterPro" id="IPR016167">
    <property type="entry name" value="FAD-bd_PCMH_sub1"/>
</dbReference>
<dbReference type="PANTHER" id="PTHR32448">
    <property type="entry name" value="OS08G0158400 PROTEIN"/>
    <property type="match status" value="1"/>
</dbReference>
<organism evidence="2 3">
    <name type="scientific">Coptis chinensis</name>
    <dbReference type="NCBI Taxonomy" id="261450"/>
    <lineage>
        <taxon>Eukaryota</taxon>
        <taxon>Viridiplantae</taxon>
        <taxon>Streptophyta</taxon>
        <taxon>Embryophyta</taxon>
        <taxon>Tracheophyta</taxon>
        <taxon>Spermatophyta</taxon>
        <taxon>Magnoliopsida</taxon>
        <taxon>Ranunculales</taxon>
        <taxon>Ranunculaceae</taxon>
        <taxon>Coptidoideae</taxon>
        <taxon>Coptis</taxon>
    </lineage>
</organism>
<accession>A0A835M2T4</accession>
<dbReference type="OrthoDB" id="407275at2759"/>
<dbReference type="InterPro" id="IPR006094">
    <property type="entry name" value="Oxid_FAD_bind_N"/>
</dbReference>
<dbReference type="InterPro" id="IPR036318">
    <property type="entry name" value="FAD-bd_PCMH-like_sf"/>
</dbReference>
<protein>
    <recommendedName>
        <fullName evidence="1">FAD linked oxidase N-terminal domain-containing protein</fullName>
    </recommendedName>
</protein>
<keyword evidence="3" id="KW-1185">Reference proteome</keyword>
<evidence type="ECO:0000313" key="2">
    <source>
        <dbReference type="EMBL" id="KAF9611979.1"/>
    </source>
</evidence>
<reference evidence="2 3" key="1">
    <citation type="submission" date="2020-10" db="EMBL/GenBank/DDBJ databases">
        <title>The Coptis chinensis genome and diversification of protoberbering-type alkaloids.</title>
        <authorList>
            <person name="Wang B."/>
            <person name="Shu S."/>
            <person name="Song C."/>
            <person name="Liu Y."/>
        </authorList>
    </citation>
    <scope>NUCLEOTIDE SEQUENCE [LARGE SCALE GENOMIC DNA]</scope>
    <source>
        <strain evidence="2">HL-2020</strain>
        <tissue evidence="2">Leaf</tissue>
    </source>
</reference>
<dbReference type="Pfam" id="PF01565">
    <property type="entry name" value="FAD_binding_4"/>
    <property type="match status" value="1"/>
</dbReference>